<comment type="caution">
    <text evidence="2">The sequence shown here is derived from an EMBL/GenBank/DDBJ whole genome shotgun (WGS) entry which is preliminary data.</text>
</comment>
<gene>
    <name evidence="2" type="ORF">FEM33_00810</name>
</gene>
<dbReference type="Pfam" id="PF18962">
    <property type="entry name" value="Por_Secre_tail"/>
    <property type="match status" value="1"/>
</dbReference>
<protein>
    <submittedName>
        <fullName evidence="2">T9SS type A sorting domain-containing protein</fullName>
    </submittedName>
</protein>
<name>A0A5M8R3L4_9BACT</name>
<dbReference type="AlphaFoldDB" id="A0A5M8R3L4"/>
<proteinExistence type="predicted"/>
<dbReference type="NCBIfam" id="TIGR04183">
    <property type="entry name" value="Por_Secre_tail"/>
    <property type="match status" value="1"/>
</dbReference>
<evidence type="ECO:0000259" key="1">
    <source>
        <dbReference type="Pfam" id="PF18962"/>
    </source>
</evidence>
<evidence type="ECO:0000313" key="2">
    <source>
        <dbReference type="EMBL" id="KAA6441840.1"/>
    </source>
</evidence>
<accession>A0A5M8R3L4</accession>
<dbReference type="EMBL" id="VBSN01000006">
    <property type="protein sequence ID" value="KAA6441840.1"/>
    <property type="molecule type" value="Genomic_DNA"/>
</dbReference>
<keyword evidence="3" id="KW-1185">Reference proteome</keyword>
<feature type="domain" description="Secretion system C-terminal sorting" evidence="1">
    <location>
        <begin position="221"/>
        <end position="291"/>
    </location>
</feature>
<sequence length="294" mass="33814">MKAIFRFCIFPVIFMGVLLITAECLLFDHNPNVKNFDSVNNKYSKDSFVPENAVVHNLIESEHNVAFNEKPSEISDLKHNTQTYYKPEKQALQNNLNLNSQYVRYYWINKRTINDDKEVYRSKQKSVRNKDTVLPVDHEDFTGKYVSNQDGICQDSIFRFVHEETDTSDESQVNLDTVINAGKASVTQSCQKHFTPLSKDVFDNMLNTVRNRVSASLTISLFPNPVSDKLIIVEQDWRNMKSIQLFTIYGKSVYKSELPQSEIDVGSFANGMYVLIITDNDGSQYSQKVMINTE</sequence>
<evidence type="ECO:0000313" key="3">
    <source>
        <dbReference type="Proteomes" id="UP000323994"/>
    </source>
</evidence>
<organism evidence="2 3">
    <name type="scientific">Dyadobacter flavalbus</name>
    <dbReference type="NCBI Taxonomy" id="2579942"/>
    <lineage>
        <taxon>Bacteria</taxon>
        <taxon>Pseudomonadati</taxon>
        <taxon>Bacteroidota</taxon>
        <taxon>Cytophagia</taxon>
        <taxon>Cytophagales</taxon>
        <taxon>Spirosomataceae</taxon>
        <taxon>Dyadobacter</taxon>
    </lineage>
</organism>
<reference evidence="2 3" key="1">
    <citation type="submission" date="2019-05" db="EMBL/GenBank/DDBJ databases">
        <authorList>
            <person name="Qu J.-H."/>
        </authorList>
    </citation>
    <scope>NUCLEOTIDE SEQUENCE [LARGE SCALE GENOMIC DNA]</scope>
    <source>
        <strain evidence="2 3">NS28</strain>
    </source>
</reference>
<dbReference type="Proteomes" id="UP000323994">
    <property type="component" value="Unassembled WGS sequence"/>
</dbReference>
<dbReference type="InterPro" id="IPR026444">
    <property type="entry name" value="Secre_tail"/>
</dbReference>